<dbReference type="EMBL" id="AY255699">
    <property type="protein sequence ID" value="AAO92392.1"/>
    <property type="molecule type" value="Genomic_DNA"/>
</dbReference>
<reference evidence="1" key="2">
    <citation type="journal article" date="2004" name="Arch. Microbiol.">
        <title>Cloning, identification and expression of an entE homologue angE from Vibrio anguillarum serotype O1.</title>
        <authorList>
            <person name="Liu Q."/>
            <person name="Ma Y."/>
            <person name="Wu H."/>
            <person name="Shao M."/>
            <person name="Liu H."/>
            <person name="Zhang Y."/>
        </authorList>
    </citation>
    <scope>NUCLEOTIDE SEQUENCE</scope>
    <source>
        <plasmid evidence="1">pEIB1</plasmid>
    </source>
</reference>
<evidence type="ECO:0000313" key="1">
    <source>
        <dbReference type="EMBL" id="AAO92392.1"/>
    </source>
</evidence>
<reference evidence="1" key="3">
    <citation type="journal article" date="2005" name="Arch. Microbiol.">
        <title>Gene cloning, expression and functional characterization of a phosphopantetheinyl transferase from Vibrio anguillarum serotype O1.</title>
        <authorList>
            <person name="Liu Q."/>
            <person name="Ma Y."/>
            <person name="Zhou L."/>
            <person name="Zhang Y."/>
        </authorList>
    </citation>
    <scope>NUCLEOTIDE SEQUENCE</scope>
    <source>
        <plasmid evidence="1">pEIB1</plasmid>
    </source>
</reference>
<organism evidence="1">
    <name type="scientific">Vibrio anguillarum</name>
    <name type="common">Listonella anguillarum</name>
    <dbReference type="NCBI Taxonomy" id="55601"/>
    <lineage>
        <taxon>Bacteria</taxon>
        <taxon>Pseudomonadati</taxon>
        <taxon>Pseudomonadota</taxon>
        <taxon>Gammaproteobacteria</taxon>
        <taxon>Vibrionales</taxon>
        <taxon>Vibrionaceae</taxon>
        <taxon>Vibrio</taxon>
    </lineage>
</organism>
<geneLocation type="plasmid" evidence="1">
    <name>pEIB1</name>
</geneLocation>
<dbReference type="AlphaFoldDB" id="Q83XH7"/>
<keyword evidence="1" id="KW-0614">Plasmid</keyword>
<proteinExistence type="predicted"/>
<reference evidence="1" key="1">
    <citation type="journal article" date="2003" name="Acta Biochim. Biophys. Sin.">
        <title>DNA sequencing of a plasmid with virulence from marine fish pathogen Vibrio anguillarum.</title>
        <authorList>
            <person name="Wu H.Z."/>
            <person name="Zhang H.Z."/>
            <person name="Lu C.X."/>
            <person name="Liang N."/>
            <person name="Jin H.Y."/>
            <person name="Ma Y."/>
            <person name="Zhang Y.X."/>
        </authorList>
    </citation>
    <scope>NUCLEOTIDE SEQUENCE</scope>
    <source>
        <plasmid evidence="1">pEIB1</plasmid>
    </source>
</reference>
<accession>Q83XH7</accession>
<protein>
    <submittedName>
        <fullName evidence="1">Uncharacterized protein</fullName>
    </submittedName>
</protein>
<name>Q83XH7_VIBAN</name>
<sequence length="409" mass="47785">MQRTRMQIKNYNQQLKEEYRTVLVALISTLEKSECEREQITQVFNKKAKQLQTSDKTVTTDWLRARAYRADLYALVSEWVAKTAYACLLDIDTWQPQKDEEWFAMVGLFVRQKGGQAPIYDELVKQLPIQLDNENGRQWLKICINAINTIQDRYRAAQTALNELSSCPRQSLCMQFIFTMNLCDHNIDNGQAERMEWEGNTYYEYHSLRALLDPLPVESNGAKALVAMQECQLVERLRLTPDNTVISEGESRFQRKSVRVFWRLTDKTRLLLNPKQLRDAKEWITQGGETFKTLHELSALLRQSLCLQFLLLLNMCRYDLDKGIVQRKAWENKTYYAFHSLREQLTSPPLPSNADKALVDMQALGLVERLKVHDDGTRILEHDNNYQRRAVTIFWALTHKGEQLLQLSE</sequence>
<gene>
    <name evidence="1" type="primary">JM38</name>
</gene>